<accession>A0A938YD22</accession>
<reference evidence="4" key="1">
    <citation type="submission" date="2021-01" db="EMBL/GenBank/DDBJ databases">
        <title>KCTC 19127 draft genome.</title>
        <authorList>
            <person name="An D."/>
        </authorList>
    </citation>
    <scope>NUCLEOTIDE SEQUENCE</scope>
    <source>
        <strain evidence="4">KCTC 19127</strain>
    </source>
</reference>
<evidence type="ECO:0000313" key="4">
    <source>
        <dbReference type="EMBL" id="MBM9475431.1"/>
    </source>
</evidence>
<dbReference type="Gene3D" id="3.40.50.1820">
    <property type="entry name" value="alpha/beta hydrolase"/>
    <property type="match status" value="1"/>
</dbReference>
<feature type="domain" description="Peptidase S9 prolyl oligopeptidase catalytic" evidence="3">
    <location>
        <begin position="458"/>
        <end position="661"/>
    </location>
</feature>
<sequence>MHPTDLPLWRTPGRPVLTPDGQVVVAVAWPDLAADHTAGVLHRLSPGAGDGDGRGTAADVVFTAGPRDSDPVIAPDGRTLLFRRAPAAGPAQVYVMPVDGGEARAVTDEPLGVRWARFLPDGRVVFAARVPEAGRYGTAEGVGPDAEPARLVTRLSYRSDGEGFVIDKPVQAFLVDPSDGVPGDPVPSAVQLTDEPLGIRDLTAGVDGDVLYTRPTAPDAATAEIVRLAAPLGGAPAEGTVLPSVGNAGDPVASGDRVYFVAADFTGHDANGRTVGLWWTDGGEPVRMTDPETVQVDRSVGAPVVVPGGVLVAVQDRGTVGIRLVPDGAVGARLDDLPIVLAGPVVLGFSAAEGDGPTAGEWMVAASVSDTRSAGEVVTVRLTGSTDSTPVADAKTWTDFSAGLREAGLREPIELDGSGADGYPVHGWLLLPDGDGPHPVLLVVHGGPHAAYSPAVFDEVQVYAAAGYAVVYGNPRGSSGYGEEHGRTVLGRLGTVDVADVLALLDTALQRTDLDGDRVGVMGGSYGGFMTSWLAAHSPERFVAGISERAVNAWDSFAGSSDIGYHFATSYVGADRDNRWRMSPLAHADRIAIPLFIIHSEQDWRCPVEQAQRLFVELSLRGAPTEMLLFPGEGHELSRSGRPRHRLQRFTAILAWWQKHLPVG</sequence>
<dbReference type="GO" id="GO:0006508">
    <property type="term" value="P:proteolysis"/>
    <property type="evidence" value="ECO:0007669"/>
    <property type="project" value="InterPro"/>
</dbReference>
<evidence type="ECO:0000313" key="5">
    <source>
        <dbReference type="EMBL" id="MBM9475481.1"/>
    </source>
</evidence>
<dbReference type="RefSeq" id="WP_205255592.1">
    <property type="nucleotide sequence ID" value="NZ_BAAAPV010000003.1"/>
</dbReference>
<dbReference type="SUPFAM" id="SSF53474">
    <property type="entry name" value="alpha/beta-Hydrolases"/>
    <property type="match status" value="1"/>
</dbReference>
<keyword evidence="2" id="KW-0645">Protease</keyword>
<dbReference type="EMBL" id="JAERWL010000004">
    <property type="protein sequence ID" value="MBM9475431.1"/>
    <property type="molecule type" value="Genomic_DNA"/>
</dbReference>
<protein>
    <submittedName>
        <fullName evidence="4">S9 family peptidase</fullName>
    </submittedName>
</protein>
<comment type="caution">
    <text evidence="4">The sequence shown here is derived from an EMBL/GenBank/DDBJ whole genome shotgun (WGS) entry which is preliminary data.</text>
</comment>
<dbReference type="EMBL" id="JAERWL010000005">
    <property type="protein sequence ID" value="MBM9475481.1"/>
    <property type="molecule type" value="Genomic_DNA"/>
</dbReference>
<organism evidence="4 6">
    <name type="scientific">Nakamurella flavida</name>
    <dbReference type="NCBI Taxonomy" id="363630"/>
    <lineage>
        <taxon>Bacteria</taxon>
        <taxon>Bacillati</taxon>
        <taxon>Actinomycetota</taxon>
        <taxon>Actinomycetes</taxon>
        <taxon>Nakamurellales</taxon>
        <taxon>Nakamurellaceae</taxon>
        <taxon>Nakamurella</taxon>
    </lineage>
</organism>
<evidence type="ECO:0000256" key="1">
    <source>
        <dbReference type="ARBA" id="ARBA00022801"/>
    </source>
</evidence>
<dbReference type="InterPro" id="IPR011042">
    <property type="entry name" value="6-blade_b-propeller_TolB-like"/>
</dbReference>
<dbReference type="Pfam" id="PF07676">
    <property type="entry name" value="PD40"/>
    <property type="match status" value="1"/>
</dbReference>
<name>A0A938YD22_9ACTN</name>
<keyword evidence="6" id="KW-1185">Reference proteome</keyword>
<dbReference type="Proteomes" id="UP000663801">
    <property type="component" value="Unassembled WGS sequence"/>
</dbReference>
<evidence type="ECO:0000256" key="2">
    <source>
        <dbReference type="ARBA" id="ARBA00022825"/>
    </source>
</evidence>
<dbReference type="InterPro" id="IPR001375">
    <property type="entry name" value="Peptidase_S9_cat"/>
</dbReference>
<gene>
    <name evidence="4" type="ORF">JL107_03130</name>
    <name evidence="5" type="ORF">JL107_03390</name>
</gene>
<evidence type="ECO:0000313" key="6">
    <source>
        <dbReference type="Proteomes" id="UP000663801"/>
    </source>
</evidence>
<dbReference type="AlphaFoldDB" id="A0A938YD22"/>
<dbReference type="Gene3D" id="2.120.10.30">
    <property type="entry name" value="TolB, C-terminal domain"/>
    <property type="match status" value="1"/>
</dbReference>
<dbReference type="PANTHER" id="PTHR42776">
    <property type="entry name" value="SERINE PEPTIDASE S9 FAMILY MEMBER"/>
    <property type="match status" value="1"/>
</dbReference>
<dbReference type="GO" id="GO:0004252">
    <property type="term" value="F:serine-type endopeptidase activity"/>
    <property type="evidence" value="ECO:0007669"/>
    <property type="project" value="TreeGrafter"/>
</dbReference>
<keyword evidence="2" id="KW-0720">Serine protease</keyword>
<dbReference type="InterPro" id="IPR029058">
    <property type="entry name" value="AB_hydrolase_fold"/>
</dbReference>
<dbReference type="SUPFAM" id="SSF69304">
    <property type="entry name" value="Tricorn protease N-terminal domain"/>
    <property type="match status" value="1"/>
</dbReference>
<dbReference type="Pfam" id="PF00326">
    <property type="entry name" value="Peptidase_S9"/>
    <property type="match status" value="1"/>
</dbReference>
<evidence type="ECO:0000259" key="3">
    <source>
        <dbReference type="Pfam" id="PF00326"/>
    </source>
</evidence>
<keyword evidence="1" id="KW-0378">Hydrolase</keyword>
<proteinExistence type="predicted"/>
<dbReference type="InterPro" id="IPR011659">
    <property type="entry name" value="WD40"/>
</dbReference>
<dbReference type="PANTHER" id="PTHR42776:SF27">
    <property type="entry name" value="DIPEPTIDYL PEPTIDASE FAMILY MEMBER 6"/>
    <property type="match status" value="1"/>
</dbReference>